<proteinExistence type="predicted"/>
<feature type="repeat" description="PPR" evidence="3">
    <location>
        <begin position="128"/>
        <end position="158"/>
    </location>
</feature>
<sequence>MAMATSSAPLLPKPALRAASSSSLHAPNPRSRRQRATPEQHDQHVDSKWRRQPRGPPRRDEGAKRRLRSLIQREEIDDALALVDSMASGGSGKCLPVVPCNILIKRLCSVGRVADAERVFAALGSSATVVTYNTMVNGYCRAGRIEDAHRLISGMPFPPDTFTFTFNPLIRALCVRGRVPDALAVFDDMLHRGCSPSVVTYSILLDATCKASGYRQAMVLLLLDEMRAKGCEPASRT</sequence>
<dbReference type="InterPro" id="IPR011990">
    <property type="entry name" value="TPR-like_helical_dom_sf"/>
</dbReference>
<dbReference type="PANTHER" id="PTHR47932">
    <property type="entry name" value="ATPASE EXPRESSION PROTEIN 3"/>
    <property type="match status" value="1"/>
</dbReference>
<evidence type="ECO:0000313" key="6">
    <source>
        <dbReference type="Proteomes" id="UP000604825"/>
    </source>
</evidence>
<organism evidence="5 6">
    <name type="scientific">Miscanthus lutarioriparius</name>
    <dbReference type="NCBI Taxonomy" id="422564"/>
    <lineage>
        <taxon>Eukaryota</taxon>
        <taxon>Viridiplantae</taxon>
        <taxon>Streptophyta</taxon>
        <taxon>Embryophyta</taxon>
        <taxon>Tracheophyta</taxon>
        <taxon>Spermatophyta</taxon>
        <taxon>Magnoliopsida</taxon>
        <taxon>Liliopsida</taxon>
        <taxon>Poales</taxon>
        <taxon>Poaceae</taxon>
        <taxon>PACMAD clade</taxon>
        <taxon>Panicoideae</taxon>
        <taxon>Andropogonodae</taxon>
        <taxon>Andropogoneae</taxon>
        <taxon>Saccharinae</taxon>
        <taxon>Miscanthus</taxon>
    </lineage>
</organism>
<reference evidence="5" key="1">
    <citation type="submission" date="2020-10" db="EMBL/GenBank/DDBJ databases">
        <authorList>
            <person name="Han B."/>
            <person name="Lu T."/>
            <person name="Zhao Q."/>
            <person name="Huang X."/>
            <person name="Zhao Y."/>
        </authorList>
    </citation>
    <scope>NUCLEOTIDE SEQUENCE</scope>
</reference>
<dbReference type="InterPro" id="IPR002885">
    <property type="entry name" value="PPR_rpt"/>
</dbReference>
<evidence type="ECO:0000256" key="1">
    <source>
        <dbReference type="ARBA" id="ARBA00022737"/>
    </source>
</evidence>
<dbReference type="Proteomes" id="UP000604825">
    <property type="component" value="Unassembled WGS sequence"/>
</dbReference>
<dbReference type="Pfam" id="PF12854">
    <property type="entry name" value="PPR_1"/>
    <property type="match status" value="1"/>
</dbReference>
<keyword evidence="1" id="KW-0677">Repeat</keyword>
<dbReference type="AlphaFoldDB" id="A0A811PJ90"/>
<evidence type="ECO:0000256" key="2">
    <source>
        <dbReference type="ARBA" id="ARBA00022946"/>
    </source>
</evidence>
<evidence type="ECO:0000256" key="3">
    <source>
        <dbReference type="PROSITE-ProRule" id="PRU00708"/>
    </source>
</evidence>
<dbReference type="OrthoDB" id="185373at2759"/>
<dbReference type="EMBL" id="CAJGYO010000007">
    <property type="protein sequence ID" value="CAD6244029.1"/>
    <property type="molecule type" value="Genomic_DNA"/>
</dbReference>
<keyword evidence="2" id="KW-0809">Transit peptide</keyword>
<evidence type="ECO:0000313" key="5">
    <source>
        <dbReference type="EMBL" id="CAD6244029.1"/>
    </source>
</evidence>
<feature type="repeat" description="PPR" evidence="3">
    <location>
        <begin position="162"/>
        <end position="196"/>
    </location>
</feature>
<evidence type="ECO:0008006" key="7">
    <source>
        <dbReference type="Google" id="ProtNLM"/>
    </source>
</evidence>
<feature type="compositionally biased region" description="Low complexity" evidence="4">
    <location>
        <begin position="1"/>
        <end position="27"/>
    </location>
</feature>
<dbReference type="Gene3D" id="1.25.40.10">
    <property type="entry name" value="Tetratricopeptide repeat domain"/>
    <property type="match status" value="2"/>
</dbReference>
<keyword evidence="6" id="KW-1185">Reference proteome</keyword>
<dbReference type="GO" id="GO:0003729">
    <property type="term" value="F:mRNA binding"/>
    <property type="evidence" value="ECO:0007669"/>
    <property type="project" value="TreeGrafter"/>
</dbReference>
<feature type="compositionally biased region" description="Basic and acidic residues" evidence="4">
    <location>
        <begin position="36"/>
        <end position="49"/>
    </location>
</feature>
<dbReference type="PROSITE" id="PS51375">
    <property type="entry name" value="PPR"/>
    <property type="match status" value="3"/>
</dbReference>
<gene>
    <name evidence="5" type="ORF">NCGR_LOCUS28899</name>
</gene>
<feature type="region of interest" description="Disordered" evidence="4">
    <location>
        <begin position="1"/>
        <end position="68"/>
    </location>
</feature>
<feature type="repeat" description="PPR" evidence="3">
    <location>
        <begin position="197"/>
        <end position="233"/>
    </location>
</feature>
<name>A0A811PJ90_9POAL</name>
<dbReference type="NCBIfam" id="TIGR00756">
    <property type="entry name" value="PPR"/>
    <property type="match status" value="2"/>
</dbReference>
<accession>A0A811PJ90</accession>
<dbReference type="PANTHER" id="PTHR47932:SF24">
    <property type="entry name" value="PENTATRICOPEPTIDE REPEAT-CONTAINING PROTEIN"/>
    <property type="match status" value="1"/>
</dbReference>
<protein>
    <recommendedName>
        <fullName evidence="7">Pentatricopeptide repeat-containing protein</fullName>
    </recommendedName>
</protein>
<evidence type="ECO:0000256" key="4">
    <source>
        <dbReference type="SAM" id="MobiDB-lite"/>
    </source>
</evidence>
<dbReference type="Pfam" id="PF13041">
    <property type="entry name" value="PPR_2"/>
    <property type="match status" value="1"/>
</dbReference>
<comment type="caution">
    <text evidence="5">The sequence shown here is derived from an EMBL/GenBank/DDBJ whole genome shotgun (WGS) entry which is preliminary data.</text>
</comment>
<dbReference type="Pfam" id="PF01535">
    <property type="entry name" value="PPR"/>
    <property type="match status" value="1"/>
</dbReference>